<dbReference type="InterPro" id="IPR036005">
    <property type="entry name" value="Creatinase/aminopeptidase-like"/>
</dbReference>
<evidence type="ECO:0000313" key="2">
    <source>
        <dbReference type="EMBL" id="KAJ3623661.1"/>
    </source>
</evidence>
<keyword evidence="3" id="KW-1185">Reference proteome</keyword>
<dbReference type="SUPFAM" id="SSF55920">
    <property type="entry name" value="Creatinase/aminopeptidase"/>
    <property type="match status" value="1"/>
</dbReference>
<gene>
    <name evidence="2" type="ORF">Zmor_004342</name>
</gene>
<reference evidence="2" key="1">
    <citation type="journal article" date="2023" name="G3 (Bethesda)">
        <title>Whole genome assemblies of Zophobas morio and Tenebrio molitor.</title>
        <authorList>
            <person name="Kaur S."/>
            <person name="Stinson S.A."/>
            <person name="diCenzo G.C."/>
        </authorList>
    </citation>
    <scope>NUCLEOTIDE SEQUENCE</scope>
    <source>
        <strain evidence="2">QUZm001</strain>
    </source>
</reference>
<dbReference type="InterPro" id="IPR000994">
    <property type="entry name" value="Pept_M24"/>
</dbReference>
<dbReference type="Gene3D" id="3.90.230.10">
    <property type="entry name" value="Creatinase/methionine aminopeptidase superfamily"/>
    <property type="match status" value="1"/>
</dbReference>
<dbReference type="Pfam" id="PF00557">
    <property type="entry name" value="Peptidase_M24"/>
    <property type="match status" value="1"/>
</dbReference>
<dbReference type="GO" id="GO:0070006">
    <property type="term" value="F:metalloaminopeptidase activity"/>
    <property type="evidence" value="ECO:0007669"/>
    <property type="project" value="TreeGrafter"/>
</dbReference>
<dbReference type="InterPro" id="IPR001714">
    <property type="entry name" value="Pept_M24_MAP"/>
</dbReference>
<dbReference type="GO" id="GO:0005829">
    <property type="term" value="C:cytosol"/>
    <property type="evidence" value="ECO:0007669"/>
    <property type="project" value="TreeGrafter"/>
</dbReference>
<dbReference type="PANTHER" id="PTHR43330:SF27">
    <property type="entry name" value="METHIONINE AMINOPEPTIDASE"/>
    <property type="match status" value="1"/>
</dbReference>
<dbReference type="Proteomes" id="UP001168821">
    <property type="component" value="Unassembled WGS sequence"/>
</dbReference>
<feature type="domain" description="Peptidase M24" evidence="1">
    <location>
        <begin position="1"/>
        <end position="89"/>
    </location>
</feature>
<comment type="caution">
    <text evidence="2">The sequence shown here is derived from an EMBL/GenBank/DDBJ whole genome shotgun (WGS) entry which is preliminary data.</text>
</comment>
<accession>A0AA38HJ06</accession>
<evidence type="ECO:0000313" key="3">
    <source>
        <dbReference type="Proteomes" id="UP001168821"/>
    </source>
</evidence>
<evidence type="ECO:0000259" key="1">
    <source>
        <dbReference type="Pfam" id="PF00557"/>
    </source>
</evidence>
<proteinExistence type="predicted"/>
<sequence length="89" mass="9572">MRIAGRVLAEGLKKLKAMIKPGVNVLELDAAFAKHIADNDCQSNFKGYQGFPATICVSINEQLIHGIPTDRVIKEGDIVSVDGGCIYQG</sequence>
<name>A0AA38HJ06_9CUCU</name>
<dbReference type="AlphaFoldDB" id="A0AA38HJ06"/>
<organism evidence="2 3">
    <name type="scientific">Zophobas morio</name>
    <dbReference type="NCBI Taxonomy" id="2755281"/>
    <lineage>
        <taxon>Eukaryota</taxon>
        <taxon>Metazoa</taxon>
        <taxon>Ecdysozoa</taxon>
        <taxon>Arthropoda</taxon>
        <taxon>Hexapoda</taxon>
        <taxon>Insecta</taxon>
        <taxon>Pterygota</taxon>
        <taxon>Neoptera</taxon>
        <taxon>Endopterygota</taxon>
        <taxon>Coleoptera</taxon>
        <taxon>Polyphaga</taxon>
        <taxon>Cucujiformia</taxon>
        <taxon>Tenebrionidae</taxon>
        <taxon>Zophobas</taxon>
    </lineage>
</organism>
<dbReference type="PANTHER" id="PTHR43330">
    <property type="entry name" value="METHIONINE AMINOPEPTIDASE"/>
    <property type="match status" value="1"/>
</dbReference>
<protein>
    <recommendedName>
        <fullName evidence="1">Peptidase M24 domain-containing protein</fullName>
    </recommendedName>
</protein>
<dbReference type="EMBL" id="JALNTZ010001618">
    <property type="protein sequence ID" value="KAJ3623661.1"/>
    <property type="molecule type" value="Genomic_DNA"/>
</dbReference>
<dbReference type="PRINTS" id="PR00599">
    <property type="entry name" value="MAPEPTIDASE"/>
</dbReference>